<keyword evidence="2" id="KW-1185">Reference proteome</keyword>
<evidence type="ECO:0000313" key="2">
    <source>
        <dbReference type="Proteomes" id="UP000585665"/>
    </source>
</evidence>
<name>A0A850PFI2_9PROT</name>
<sequence length="125" mass="13038">MNPASPPSPDGPAAARVVLHRGEVRILGLTGMTVPADPAMPPPGIVEQCRRALVAGADMMGDRGLSLYDVIRVTCLVQDCDAFAGCFGLLRDAFGPAAPVFTLRTVAGFETAGMSLELELTARGR</sequence>
<accession>A0A850PFI2</accession>
<dbReference type="RefSeq" id="WP_176614478.1">
    <property type="nucleotide sequence ID" value="NZ_JABXXR010000151.1"/>
</dbReference>
<organism evidence="1 2">
    <name type="scientific">Ameyamaea chiangmaiensis</name>
    <dbReference type="NCBI Taxonomy" id="442969"/>
    <lineage>
        <taxon>Bacteria</taxon>
        <taxon>Pseudomonadati</taxon>
        <taxon>Pseudomonadota</taxon>
        <taxon>Alphaproteobacteria</taxon>
        <taxon>Acetobacterales</taxon>
        <taxon>Acetobacteraceae</taxon>
        <taxon>Ameyamaea</taxon>
    </lineage>
</organism>
<dbReference type="InterPro" id="IPR035959">
    <property type="entry name" value="RutC-like_sf"/>
</dbReference>
<evidence type="ECO:0008006" key="3">
    <source>
        <dbReference type="Google" id="ProtNLM"/>
    </source>
</evidence>
<dbReference type="AlphaFoldDB" id="A0A850PFI2"/>
<dbReference type="Gene3D" id="3.30.1330.40">
    <property type="entry name" value="RutC-like"/>
    <property type="match status" value="1"/>
</dbReference>
<gene>
    <name evidence="1" type="ORF">HUK82_13620</name>
</gene>
<dbReference type="Proteomes" id="UP000585665">
    <property type="component" value="Unassembled WGS sequence"/>
</dbReference>
<comment type="caution">
    <text evidence="1">The sequence shown here is derived from an EMBL/GenBank/DDBJ whole genome shotgun (WGS) entry which is preliminary data.</text>
</comment>
<dbReference type="SUPFAM" id="SSF55298">
    <property type="entry name" value="YjgF-like"/>
    <property type="match status" value="1"/>
</dbReference>
<dbReference type="EMBL" id="JABXXR010000151">
    <property type="protein sequence ID" value="NVN41593.1"/>
    <property type="molecule type" value="Genomic_DNA"/>
</dbReference>
<evidence type="ECO:0000313" key="1">
    <source>
        <dbReference type="EMBL" id="NVN41593.1"/>
    </source>
</evidence>
<protein>
    <recommendedName>
        <fullName evidence="3">Enamine deaminase RidA, house cleaning of reactive enamine intermediates, YjgF/YER057c/UK114 family</fullName>
    </recommendedName>
</protein>
<reference evidence="1 2" key="1">
    <citation type="submission" date="2020-06" db="EMBL/GenBank/DDBJ databases">
        <title>Description of novel acetic acid bacteria.</title>
        <authorList>
            <person name="Sombolestani A."/>
        </authorList>
    </citation>
    <scope>NUCLEOTIDE SEQUENCE [LARGE SCALE GENOMIC DNA]</scope>
    <source>
        <strain evidence="1 2">LMG 27010</strain>
    </source>
</reference>
<proteinExistence type="predicted"/>